<feature type="coiled-coil region" evidence="10">
    <location>
        <begin position="385"/>
        <end position="462"/>
    </location>
</feature>
<dbReference type="CDD" id="cd05387">
    <property type="entry name" value="BY-kinase"/>
    <property type="match status" value="1"/>
</dbReference>
<reference evidence="15" key="2">
    <citation type="journal article" date="2011" name="Stand. Genomic Sci.">
        <title>Complete genome sequence of Weeksella virosa type strain (9751T).</title>
        <authorList>
            <person name="Lang E."/>
            <person name="Teshima H."/>
            <person name="Lucas S."/>
            <person name="Lapidus A."/>
            <person name="Hammon N."/>
            <person name="Deshpande S."/>
            <person name="Nolan M."/>
            <person name="Cheng J."/>
            <person name="Pitluck S."/>
            <person name="Liolios K."/>
            <person name="Pagani I."/>
            <person name="Mikhailova N."/>
            <person name="Ivanova N."/>
            <person name="Mavromatis K."/>
            <person name="Pati A."/>
            <person name="Tapia R."/>
            <person name="Han C."/>
            <person name="Goodwin L."/>
            <person name="Chen A."/>
            <person name="Palaniappan K."/>
            <person name="Land M."/>
            <person name="Hauser L."/>
            <person name="Chang Y."/>
            <person name="Jeffries C."/>
            <person name="Brambilla E."/>
            <person name="Kopitz M."/>
            <person name="Rohde M."/>
            <person name="Goker M."/>
            <person name="Tindall B."/>
            <person name="Detter J."/>
            <person name="Woyke T."/>
            <person name="Bristow J."/>
            <person name="Eisen J."/>
            <person name="Markowitz V."/>
            <person name="Hugenholtz P."/>
            <person name="Klenk H."/>
            <person name="Kyrpides N."/>
        </authorList>
    </citation>
    <scope>NUCLEOTIDE SEQUENCE [LARGE SCALE GENOMIC DNA]</scope>
    <source>
        <strain evidence="15">ATCC 43766 / DSM 16922 / JCM 21250 / NBRC 16016 / NCTC 11634 / CL345/78</strain>
    </source>
</reference>
<evidence type="ECO:0000256" key="2">
    <source>
        <dbReference type="ARBA" id="ARBA00008883"/>
    </source>
</evidence>
<gene>
    <name evidence="14" type="ordered locus">Weevi_0594</name>
</gene>
<keyword evidence="11" id="KW-1133">Transmembrane helix</keyword>
<comment type="similarity">
    <text evidence="1">Belongs to the CpsD/CapB family.</text>
</comment>
<dbReference type="GO" id="GO:0005886">
    <property type="term" value="C:plasma membrane"/>
    <property type="evidence" value="ECO:0007669"/>
    <property type="project" value="UniProtKB-ARBA"/>
</dbReference>
<dbReference type="GO" id="GO:0042802">
    <property type="term" value="F:identical protein binding"/>
    <property type="evidence" value="ECO:0007669"/>
    <property type="project" value="UniProtKB-ARBA"/>
</dbReference>
<dbReference type="Pfam" id="PF13614">
    <property type="entry name" value="AAA_31"/>
    <property type="match status" value="1"/>
</dbReference>
<dbReference type="STRING" id="865938.Weevi_0594"/>
<evidence type="ECO:0000313" key="15">
    <source>
        <dbReference type="Proteomes" id="UP000008641"/>
    </source>
</evidence>
<evidence type="ECO:0000256" key="9">
    <source>
        <dbReference type="ARBA" id="ARBA00051245"/>
    </source>
</evidence>
<name>F0NZQ4_WEEVC</name>
<dbReference type="PANTHER" id="PTHR32309:SF13">
    <property type="entry name" value="FERRIC ENTEROBACTIN TRANSPORT PROTEIN FEPE"/>
    <property type="match status" value="1"/>
</dbReference>
<keyword evidence="5" id="KW-0547">Nucleotide-binding</keyword>
<keyword evidence="11" id="KW-0812">Transmembrane</keyword>
<protein>
    <recommendedName>
        <fullName evidence="3">non-specific protein-tyrosine kinase</fullName>
        <ecNumber evidence="3">2.7.10.2</ecNumber>
    </recommendedName>
</protein>
<dbReference type="GO" id="GO:0005524">
    <property type="term" value="F:ATP binding"/>
    <property type="evidence" value="ECO:0007669"/>
    <property type="project" value="UniProtKB-KW"/>
</dbReference>
<dbReference type="GO" id="GO:0004715">
    <property type="term" value="F:non-membrane spanning protein tyrosine kinase activity"/>
    <property type="evidence" value="ECO:0007669"/>
    <property type="project" value="UniProtKB-EC"/>
</dbReference>
<keyword evidence="7" id="KW-0067">ATP-binding</keyword>
<evidence type="ECO:0000256" key="1">
    <source>
        <dbReference type="ARBA" id="ARBA00007316"/>
    </source>
</evidence>
<feature type="coiled-coil region" evidence="10">
    <location>
        <begin position="297"/>
        <end position="324"/>
    </location>
</feature>
<dbReference type="InterPro" id="IPR025669">
    <property type="entry name" value="AAA_dom"/>
</dbReference>
<accession>F0NZQ4</accession>
<dbReference type="EC" id="2.7.10.2" evidence="3"/>
<keyword evidence="11" id="KW-0472">Membrane</keyword>
<evidence type="ECO:0000256" key="10">
    <source>
        <dbReference type="SAM" id="Coils"/>
    </source>
</evidence>
<comment type="catalytic activity">
    <reaction evidence="9">
        <text>L-tyrosyl-[protein] + ATP = O-phospho-L-tyrosyl-[protein] + ADP + H(+)</text>
        <dbReference type="Rhea" id="RHEA:10596"/>
        <dbReference type="Rhea" id="RHEA-COMP:10136"/>
        <dbReference type="Rhea" id="RHEA-COMP:20101"/>
        <dbReference type="ChEBI" id="CHEBI:15378"/>
        <dbReference type="ChEBI" id="CHEBI:30616"/>
        <dbReference type="ChEBI" id="CHEBI:46858"/>
        <dbReference type="ChEBI" id="CHEBI:61978"/>
        <dbReference type="ChEBI" id="CHEBI:456216"/>
        <dbReference type="EC" id="2.7.10.2"/>
    </reaction>
</comment>
<keyword evidence="4 14" id="KW-0808">Transferase</keyword>
<evidence type="ECO:0000256" key="5">
    <source>
        <dbReference type="ARBA" id="ARBA00022741"/>
    </source>
</evidence>
<keyword evidence="8" id="KW-0829">Tyrosine-protein kinase</keyword>
<evidence type="ECO:0000256" key="11">
    <source>
        <dbReference type="SAM" id="Phobius"/>
    </source>
</evidence>
<evidence type="ECO:0000259" key="12">
    <source>
        <dbReference type="Pfam" id="PF13614"/>
    </source>
</evidence>
<dbReference type="SUPFAM" id="SSF52540">
    <property type="entry name" value="P-loop containing nucleoside triphosphate hydrolases"/>
    <property type="match status" value="1"/>
</dbReference>
<dbReference type="NCBIfam" id="TIGR01007">
    <property type="entry name" value="eps_fam"/>
    <property type="match status" value="1"/>
</dbReference>
<dbReference type="eggNOG" id="COG3206">
    <property type="taxonomic scope" value="Bacteria"/>
</dbReference>
<dbReference type="HOGENOM" id="CLU_009912_6_0_10"/>
<evidence type="ECO:0000313" key="14">
    <source>
        <dbReference type="EMBL" id="ADX67313.1"/>
    </source>
</evidence>
<dbReference type="eggNOG" id="COG0489">
    <property type="taxonomic scope" value="Bacteria"/>
</dbReference>
<organism evidence="14 15">
    <name type="scientific">Weeksella virosa (strain ATCC 43766 / DSM 16922 / JCM 21250 / CCUG 30538 / CDC 9751 / IAM 14551 / NBRC 16016 / NCTC 11634 / CL345/78)</name>
    <dbReference type="NCBI Taxonomy" id="865938"/>
    <lineage>
        <taxon>Bacteria</taxon>
        <taxon>Pseudomonadati</taxon>
        <taxon>Bacteroidota</taxon>
        <taxon>Flavobacteriia</taxon>
        <taxon>Flavobacteriales</taxon>
        <taxon>Weeksellaceae</taxon>
        <taxon>Weeksella</taxon>
    </lineage>
</organism>
<evidence type="ECO:0000256" key="3">
    <source>
        <dbReference type="ARBA" id="ARBA00011903"/>
    </source>
</evidence>
<comment type="similarity">
    <text evidence="2">Belongs to the etk/wzc family.</text>
</comment>
<dbReference type="KEGG" id="wvi:Weevi_0594"/>
<evidence type="ECO:0000259" key="13">
    <source>
        <dbReference type="Pfam" id="PF13807"/>
    </source>
</evidence>
<evidence type="ECO:0000256" key="4">
    <source>
        <dbReference type="ARBA" id="ARBA00022679"/>
    </source>
</evidence>
<dbReference type="Proteomes" id="UP000008641">
    <property type="component" value="Chromosome"/>
</dbReference>
<evidence type="ECO:0000256" key="8">
    <source>
        <dbReference type="ARBA" id="ARBA00023137"/>
    </source>
</evidence>
<dbReference type="AlphaFoldDB" id="F0NZQ4"/>
<sequence>MQQHSSSDQNSQKVNKVSPLAFDFERLIPRIINHWPLFILSVGFALGVAFYLNSWYFKNIYKTSATFRIGSGINNSNTMSASNSINFIWGGSNNRVQTLSYVMSSRTHNDFVVKETEGYVYYYEEGKLKKKDSYKTDAPFNVVVDTVHTQIINQEIAVEPINEFSFRLKQTSTSGTGRVYNYEQDSLYSKNINIELPVEARYGQWISGKNFRFKIIRTKIPYYEGSNYTFKLVTLNEAIQRTSSNISIVPVQTGANIVSVSKTATNLNEAVDIINTSLKVLIKNEMAEKNLATIKTKEYLQSQLDKVKVKLDSASQNLTDLQKRERIYDFESKKGEVISAVTSLERERVMQIDRINALNSLIPKSNSSVNNMIALNIAGLDVQYYMNYVAEIESLENRKKEMLLTYQPQSEEIQLLNQQIAEARRSIDNVVSAQRRKLNSDLKDIERKLSDYESQAQFLPQQEFSFLEANRGFAINDEMYNSLMTQLSIADMQIASNVSDILIVDNAQNLSQGPIAPDRKQNYIIALVIGLAAPLLYIVLRELFDTKVKVIKDITSRTKIPLIGIIGNLGEMNPLIVIDRPKSGIAESFRAVRSNLKFLYKKTAVHPNNKTILVTSFIGGEGKTFVSMNLASVLGAGDKKAVLLGLDLRKPKIFDDFKLNNHIGVTNYLVDEARLQEIIQPTKLPNLDIITAGPIPPNPSELILSTKMDELINQLKERYDYVVLDTPPIGLVSDSYDLLKYADATLFISRYNYSERNFLNAVQSKYEDGELNNIGIILNDFQVKMGYGYGYGNEYGYGMTYGYGYFEEDEFFEDNFIGRIKRFFRNFKRH</sequence>
<dbReference type="FunFam" id="3.40.50.300:FF:000527">
    <property type="entry name" value="Tyrosine-protein kinase etk"/>
    <property type="match status" value="1"/>
</dbReference>
<dbReference type="OrthoDB" id="9794577at2"/>
<feature type="domain" description="Tyrosine-protein kinase G-rich" evidence="13">
    <location>
        <begin position="467"/>
        <end position="542"/>
    </location>
</feature>
<keyword evidence="6" id="KW-0418">Kinase</keyword>
<dbReference type="Pfam" id="PF13807">
    <property type="entry name" value="GNVR"/>
    <property type="match status" value="1"/>
</dbReference>
<dbReference type="EMBL" id="CP002455">
    <property type="protein sequence ID" value="ADX67313.1"/>
    <property type="molecule type" value="Genomic_DNA"/>
</dbReference>
<dbReference type="InterPro" id="IPR032807">
    <property type="entry name" value="GNVR"/>
</dbReference>
<dbReference type="PANTHER" id="PTHR32309">
    <property type="entry name" value="TYROSINE-PROTEIN KINASE"/>
    <property type="match status" value="1"/>
</dbReference>
<dbReference type="Gene3D" id="3.40.50.300">
    <property type="entry name" value="P-loop containing nucleotide triphosphate hydrolases"/>
    <property type="match status" value="1"/>
</dbReference>
<dbReference type="InterPro" id="IPR005702">
    <property type="entry name" value="Wzc-like_C"/>
</dbReference>
<keyword evidence="10" id="KW-0175">Coiled coil</keyword>
<evidence type="ECO:0000256" key="6">
    <source>
        <dbReference type="ARBA" id="ARBA00022777"/>
    </source>
</evidence>
<dbReference type="RefSeq" id="WP_013597705.1">
    <property type="nucleotide sequence ID" value="NC_015144.1"/>
</dbReference>
<feature type="transmembrane region" description="Helical" evidence="11">
    <location>
        <begin position="35"/>
        <end position="57"/>
    </location>
</feature>
<feature type="domain" description="AAA" evidence="12">
    <location>
        <begin position="610"/>
        <end position="729"/>
    </location>
</feature>
<proteinExistence type="inferred from homology"/>
<reference evidence="14 15" key="1">
    <citation type="journal article" date="2011" name="Stand. Genomic Sci.">
        <title>Complete genome sequence of Weeksella virosa type strain (9751).</title>
        <authorList>
            <person name="Lang E."/>
            <person name="Teshima H."/>
            <person name="Lucas S."/>
            <person name="Lapidus A."/>
            <person name="Hammon N."/>
            <person name="Deshpande S."/>
            <person name="Nolan M."/>
            <person name="Cheng J.F."/>
            <person name="Pitluck S."/>
            <person name="Liolios K."/>
            <person name="Pagani I."/>
            <person name="Mikhailova N."/>
            <person name="Ivanova N."/>
            <person name="Mavromatis K."/>
            <person name="Pati A."/>
            <person name="Tapia R."/>
            <person name="Han C."/>
            <person name="Goodwin L."/>
            <person name="Chen A."/>
            <person name="Palaniappan K."/>
            <person name="Land M."/>
            <person name="Hauser L."/>
            <person name="Chang Y.J."/>
            <person name="Jeffries C.D."/>
            <person name="Brambilla E.M."/>
            <person name="Kopitz M."/>
            <person name="Rohde M."/>
            <person name="Goker M."/>
            <person name="Tindall B.J."/>
            <person name="Detter J.C."/>
            <person name="Woyke T."/>
            <person name="Bristow J."/>
            <person name="Eisen J.A."/>
            <person name="Markowitz V."/>
            <person name="Hugenholtz P."/>
            <person name="Klenk H.P."/>
            <person name="Kyrpides N.C."/>
        </authorList>
    </citation>
    <scope>NUCLEOTIDE SEQUENCE [LARGE SCALE GENOMIC DNA]</scope>
    <source>
        <strain evidence="15">ATCC 43766 / DSM 16922 / JCM 21250 / NBRC 16016 / NCTC 11634 / CL345/78</strain>
    </source>
</reference>
<keyword evidence="15" id="KW-1185">Reference proteome</keyword>
<dbReference type="InterPro" id="IPR027417">
    <property type="entry name" value="P-loop_NTPase"/>
</dbReference>
<dbReference type="InterPro" id="IPR050445">
    <property type="entry name" value="Bact_polysacc_biosynth/exp"/>
</dbReference>
<evidence type="ECO:0000256" key="7">
    <source>
        <dbReference type="ARBA" id="ARBA00022840"/>
    </source>
</evidence>